<dbReference type="InterPro" id="IPR036427">
    <property type="entry name" value="Bromodomain-like_sf"/>
</dbReference>
<dbReference type="GO" id="GO:0090537">
    <property type="term" value="C:CERF complex"/>
    <property type="evidence" value="ECO:0007669"/>
    <property type="project" value="InterPro"/>
</dbReference>
<feature type="compositionally biased region" description="Basic and acidic residues" evidence="3">
    <location>
        <begin position="862"/>
        <end position="879"/>
    </location>
</feature>
<name>A0AA88L877_ARTSF</name>
<dbReference type="Gene3D" id="1.20.920.10">
    <property type="entry name" value="Bromodomain-like"/>
    <property type="match status" value="1"/>
</dbReference>
<keyword evidence="6" id="KW-1185">Reference proteome</keyword>
<dbReference type="GO" id="GO:0006338">
    <property type="term" value="P:chromatin remodeling"/>
    <property type="evidence" value="ECO:0007669"/>
    <property type="project" value="InterPro"/>
</dbReference>
<feature type="region of interest" description="Disordered" evidence="3">
    <location>
        <begin position="728"/>
        <end position="815"/>
    </location>
</feature>
<feature type="compositionally biased region" description="Basic and acidic residues" evidence="3">
    <location>
        <begin position="789"/>
        <end position="800"/>
    </location>
</feature>
<dbReference type="PROSITE" id="PS00633">
    <property type="entry name" value="BROMODOMAIN_1"/>
    <property type="match status" value="1"/>
</dbReference>
<reference evidence="5" key="1">
    <citation type="submission" date="2023-07" db="EMBL/GenBank/DDBJ databases">
        <title>Chromosome-level genome assembly of Artemia franciscana.</title>
        <authorList>
            <person name="Jo E."/>
        </authorList>
    </citation>
    <scope>NUCLEOTIDE SEQUENCE</scope>
    <source>
        <tissue evidence="5">Whole body</tissue>
    </source>
</reference>
<feature type="region of interest" description="Disordered" evidence="3">
    <location>
        <begin position="595"/>
        <end position="616"/>
    </location>
</feature>
<dbReference type="Proteomes" id="UP001187531">
    <property type="component" value="Unassembled WGS sequence"/>
</dbReference>
<evidence type="ECO:0000256" key="1">
    <source>
        <dbReference type="ARBA" id="ARBA00023117"/>
    </source>
</evidence>
<feature type="compositionally biased region" description="Basic and acidic residues" evidence="3">
    <location>
        <begin position="373"/>
        <end position="411"/>
    </location>
</feature>
<feature type="compositionally biased region" description="Acidic residues" evidence="3">
    <location>
        <begin position="441"/>
        <end position="450"/>
    </location>
</feature>
<feature type="compositionally biased region" description="Polar residues" evidence="3">
    <location>
        <begin position="953"/>
        <end position="971"/>
    </location>
</feature>
<dbReference type="SUPFAM" id="SSF47370">
    <property type="entry name" value="Bromodomain"/>
    <property type="match status" value="1"/>
</dbReference>
<feature type="compositionally biased region" description="Basic and acidic residues" evidence="3">
    <location>
        <begin position="911"/>
        <end position="928"/>
    </location>
</feature>
<feature type="compositionally biased region" description="Basic residues" evidence="3">
    <location>
        <begin position="899"/>
        <end position="910"/>
    </location>
</feature>
<feature type="region of interest" description="Disordered" evidence="3">
    <location>
        <begin position="278"/>
        <end position="554"/>
    </location>
</feature>
<feature type="compositionally biased region" description="Basic and acidic residues" evidence="3">
    <location>
        <begin position="753"/>
        <end position="769"/>
    </location>
</feature>
<feature type="compositionally biased region" description="Basic residues" evidence="3">
    <location>
        <begin position="739"/>
        <end position="752"/>
    </location>
</feature>
<evidence type="ECO:0000313" key="6">
    <source>
        <dbReference type="Proteomes" id="UP001187531"/>
    </source>
</evidence>
<comment type="caution">
    <text evidence="5">The sequence shown here is derived from an EMBL/GenBank/DDBJ whole genome shotgun (WGS) entry which is preliminary data.</text>
</comment>
<feature type="region of interest" description="Disordered" evidence="3">
    <location>
        <begin position="953"/>
        <end position="972"/>
    </location>
</feature>
<dbReference type="InterPro" id="IPR018359">
    <property type="entry name" value="Bromodomain_CS"/>
</dbReference>
<feature type="compositionally biased region" description="Basic residues" evidence="3">
    <location>
        <begin position="505"/>
        <end position="517"/>
    </location>
</feature>
<evidence type="ECO:0000256" key="2">
    <source>
        <dbReference type="PROSITE-ProRule" id="PRU00035"/>
    </source>
</evidence>
<evidence type="ECO:0000256" key="3">
    <source>
        <dbReference type="SAM" id="MobiDB-lite"/>
    </source>
</evidence>
<sequence length="1606" mass="183398">MEDIQGMWEVPSIAHFCSLFRAAFNLLDFDIEELEEALLTDSVEDLGSPLLQELIVRLLSGCIENETITKSNYEMYLRRLFRQKNKETFCSIPFQGDSSFQFFPLRTKVVTLQMLCDFRLDAEDVQDVLKNLEADSLRVEPLGYDSLGAAYWYFYGTRLYKEDPDDEPSPPDKKRKGNSKKKKFHSRWHIICYEEVDWSKLTKKLGSSSVKEDKILHRILKEDFLPEIPTLFEEKERQRLKRAKELPLSRKINSRTELATDGSHKQQSFYSKYNAFESRVKPTKSDSDGSDEDASLKAEEEGATQPSSSQTLKKEIKSDITDSELSEEEVIPQPKKRGQTFKNMEIKPTVKTKGAVKLLIDTVKEEVLEESDQENRKPPELSKKKDSDGKNNKERCNPKGKVKEKAVNKESKPRRRGRKRKKVEKEIDKRVSTLCNLNTDTELDNDEDLNLQENSLGTIDNLLRTKSRPRYQDFYTDSEDEMELKPNKKTRRTKRRKSSESNKRPASRSRKGRRRKSKSQEESDTEDEILVNKIGSPTPGGRLRGRQTNNSLSTTVDPDILCAAFATLEEDVKTWTDKKKQQEVQREVKRLQEEMEKARKQEPVKSQDFRERSPSVTSSVEDIAPQLLRIVDTLRAHEDAYPFLDSVDEEFAPDYYAKILNPMDLQMMKMKVQTGHYENLDEFVSDFYLIPDNCKQYNRSDSDYYQMAKTLESLFERLIKKEFKSYECPVRQSKTPPPTHHKREKKNSHKNKTKQEKTKEENLGKAERKARSRISYKEISASGSESEGIEDREMLPRKSDVYTSSSDSDAEIVKNKDPDLFSWLEKKVADSSSVFEDLVSSKPKGSSSNVHWAKKLSQAYQEHARQEKDECFSDSKPAQDEEDREIEQCSPRSPGQRSPRFHKKPRNKKLDKRDNKNDRRYIDKEKPKYNRNVIPKQPELDNVIMKLKETRTALQQQRRTNDDSGTLSLGTILTDKTEKEAVTPEVAQVEILKHSSHVLVEENPKVENSAHKATPNLSAWFKAFGNQKCTKVEPENPPKTQTKEIEPPVNIKSLSPSQEPKELNYVEQLESISKASEFSVPSSLSFYEEAARKVKAADIEKAPENKAEEEKDSAIQPLALTSLPGLHSRTKSDSNPNLSQTKKYEVADAGKLGDQINSKGSVLQSTEINLLTSPKVDSKTPETPKIEPFKSDLKSERKIQTAVVSPLQRLEPQKIEPFKDPSSYVEHNSFCDSGMYNSTPVSLPTIQETYDKLSESQLQDLRNMYAADSPQPQSKSQKEMHTQPSITSALKQESKLEEHLSSLRTAYQGNTQSVKQAKQERLEGHLESLRKAYHNQPIENSQKPIQNTIQAGPSSSHISDFSNHAQTNHKQSYSNSLEAKKYLEMSALAMSGYRPDLNMATRQQMYQQYSNMVQQVQAQKAGITKDVERPMASTHYASHTDVNPYPLDHLSRLTSGQNLDFSRSRIPGTKSAGGTDVYQGLDPYEAARSAAVMNRAQMGMPTLPGLNGMNPLSGGVGQMPQQSNSKGLHSEQIYGNPTAFDNSARYSPFRLPDPSSALYHHYFQQNSEFLLKNPAHSQLLQQSLLNASMNPNMRFPPGGPYQQRWT</sequence>
<dbReference type="PROSITE" id="PS50014">
    <property type="entry name" value="BROMODOMAIN_2"/>
    <property type="match status" value="1"/>
</dbReference>
<feature type="region of interest" description="Disordered" evidence="3">
    <location>
        <begin position="1122"/>
        <end position="1141"/>
    </location>
</feature>
<feature type="compositionally biased region" description="Basic and acidic residues" evidence="3">
    <location>
        <begin position="278"/>
        <end position="287"/>
    </location>
</feature>
<proteinExistence type="predicted"/>
<accession>A0AA88L877</accession>
<feature type="region of interest" description="Disordered" evidence="3">
    <location>
        <begin position="829"/>
        <end position="937"/>
    </location>
</feature>
<evidence type="ECO:0000313" key="5">
    <source>
        <dbReference type="EMBL" id="KAK2716096.1"/>
    </source>
</evidence>
<dbReference type="EMBL" id="JAVRJZ010000012">
    <property type="protein sequence ID" value="KAK2716096.1"/>
    <property type="molecule type" value="Genomic_DNA"/>
</dbReference>
<feature type="compositionally biased region" description="Basic and acidic residues" evidence="3">
    <location>
        <begin position="1176"/>
        <end position="1193"/>
    </location>
</feature>
<feature type="compositionally biased region" description="Acidic residues" evidence="3">
    <location>
        <begin position="321"/>
        <end position="330"/>
    </location>
</feature>
<dbReference type="InterPro" id="IPR029614">
    <property type="entry name" value="CECR2"/>
</dbReference>
<evidence type="ECO:0000259" key="4">
    <source>
        <dbReference type="PROSITE" id="PS50014"/>
    </source>
</evidence>
<feature type="domain" description="Bromo" evidence="4">
    <location>
        <begin position="635"/>
        <end position="705"/>
    </location>
</feature>
<keyword evidence="1 2" id="KW-0103">Bromodomain</keyword>
<protein>
    <recommendedName>
        <fullName evidence="4">Bromo domain-containing protein</fullName>
    </recommendedName>
</protein>
<feature type="region of interest" description="Disordered" evidence="3">
    <location>
        <begin position="1173"/>
        <end position="1193"/>
    </location>
</feature>
<dbReference type="Pfam" id="PF00439">
    <property type="entry name" value="Bromodomain"/>
    <property type="match status" value="1"/>
</dbReference>
<dbReference type="SMART" id="SM00297">
    <property type="entry name" value="BROMO"/>
    <property type="match status" value="1"/>
</dbReference>
<dbReference type="PRINTS" id="PR00503">
    <property type="entry name" value="BROMODOMAIN"/>
</dbReference>
<dbReference type="PANTHER" id="PTHR47092:SF1">
    <property type="entry name" value="CHROMATIN REMODELING REGULATOR CECR2"/>
    <property type="match status" value="1"/>
</dbReference>
<feature type="compositionally biased region" description="Basic residues" evidence="3">
    <location>
        <begin position="412"/>
        <end position="422"/>
    </location>
</feature>
<gene>
    <name evidence="5" type="ORF">QYM36_010616</name>
</gene>
<feature type="compositionally biased region" description="Basic residues" evidence="3">
    <location>
        <begin position="487"/>
        <end position="497"/>
    </location>
</feature>
<organism evidence="5 6">
    <name type="scientific">Artemia franciscana</name>
    <name type="common">Brine shrimp</name>
    <name type="synonym">Artemia sanfranciscana</name>
    <dbReference type="NCBI Taxonomy" id="6661"/>
    <lineage>
        <taxon>Eukaryota</taxon>
        <taxon>Metazoa</taxon>
        <taxon>Ecdysozoa</taxon>
        <taxon>Arthropoda</taxon>
        <taxon>Crustacea</taxon>
        <taxon>Branchiopoda</taxon>
        <taxon>Anostraca</taxon>
        <taxon>Artemiidae</taxon>
        <taxon>Artemia</taxon>
    </lineage>
</organism>
<dbReference type="InterPro" id="IPR001487">
    <property type="entry name" value="Bromodomain"/>
</dbReference>
<feature type="compositionally biased region" description="Basic and acidic residues" evidence="3">
    <location>
        <begin position="595"/>
        <end position="613"/>
    </location>
</feature>
<dbReference type="PANTHER" id="PTHR47092">
    <property type="entry name" value="CAT EYE SYNDROME CRITICAL REGION PROTEIN 2"/>
    <property type="match status" value="1"/>
</dbReference>